<evidence type="ECO:0000313" key="9">
    <source>
        <dbReference type="EMBL" id="KFH41162.1"/>
    </source>
</evidence>
<dbReference type="OrthoDB" id="3934656at2759"/>
<evidence type="ECO:0000256" key="7">
    <source>
        <dbReference type="PIRSR" id="PIRSR602403-1"/>
    </source>
</evidence>
<proteinExistence type="inferred from homology"/>
<keyword evidence="6 8" id="KW-0503">Monooxygenase</keyword>
<evidence type="ECO:0000313" key="10">
    <source>
        <dbReference type="Proteomes" id="UP000029964"/>
    </source>
</evidence>
<dbReference type="Pfam" id="PF00067">
    <property type="entry name" value="p450"/>
    <property type="match status" value="1"/>
</dbReference>
<keyword evidence="10" id="KW-1185">Reference proteome</keyword>
<dbReference type="SUPFAM" id="SSF48264">
    <property type="entry name" value="Cytochrome P450"/>
    <property type="match status" value="1"/>
</dbReference>
<accession>A0A086SVN0</accession>
<name>A0A086SVN0_HAPC1</name>
<evidence type="ECO:0000256" key="6">
    <source>
        <dbReference type="ARBA" id="ARBA00023033"/>
    </source>
</evidence>
<dbReference type="STRING" id="857340.A0A086SVN0"/>
<dbReference type="HOGENOM" id="CLU_001570_14_0_1"/>
<evidence type="ECO:0000256" key="5">
    <source>
        <dbReference type="ARBA" id="ARBA00023004"/>
    </source>
</evidence>
<dbReference type="PANTHER" id="PTHR24305:SF180">
    <property type="entry name" value="P450, PUTATIVE (EUROFUNG)-RELATED"/>
    <property type="match status" value="1"/>
</dbReference>
<comment type="caution">
    <text evidence="9">The sequence shown here is derived from an EMBL/GenBank/DDBJ whole genome shotgun (WGS) entry which is preliminary data.</text>
</comment>
<dbReference type="GO" id="GO:0016705">
    <property type="term" value="F:oxidoreductase activity, acting on paired donors, with incorporation or reduction of molecular oxygen"/>
    <property type="evidence" value="ECO:0007669"/>
    <property type="project" value="InterPro"/>
</dbReference>
<dbReference type="PANTHER" id="PTHR24305">
    <property type="entry name" value="CYTOCHROME P450"/>
    <property type="match status" value="1"/>
</dbReference>
<keyword evidence="4 7" id="KW-0479">Metal-binding</keyword>
<dbReference type="InterPro" id="IPR001128">
    <property type="entry name" value="Cyt_P450"/>
</dbReference>
<dbReference type="GO" id="GO:0008168">
    <property type="term" value="F:methyltransferase activity"/>
    <property type="evidence" value="ECO:0007669"/>
    <property type="project" value="UniProtKB-KW"/>
</dbReference>
<reference evidence="10" key="1">
    <citation type="journal article" date="2014" name="Genome Announc.">
        <title>Genome sequence and annotation of Acremonium chrysogenum, producer of the beta-lactam antibiotic cephalosporin C.</title>
        <authorList>
            <person name="Terfehr D."/>
            <person name="Dahlmann T.A."/>
            <person name="Specht T."/>
            <person name="Zadra I."/>
            <person name="Kuernsteiner H."/>
            <person name="Kueck U."/>
        </authorList>
    </citation>
    <scope>NUCLEOTIDE SEQUENCE [LARGE SCALE GENOMIC DNA]</scope>
    <source>
        <strain evidence="10">ATCC 11550 / CBS 779.69 / DSM 880 / IAM 14645 / JCM 23072 / IMI 49137</strain>
    </source>
</reference>
<comment type="similarity">
    <text evidence="2 8">Belongs to the cytochrome P450 family.</text>
</comment>
<dbReference type="InterPro" id="IPR036396">
    <property type="entry name" value="Cyt_P450_sf"/>
</dbReference>
<evidence type="ECO:0000256" key="8">
    <source>
        <dbReference type="RuleBase" id="RU000461"/>
    </source>
</evidence>
<evidence type="ECO:0000256" key="2">
    <source>
        <dbReference type="ARBA" id="ARBA00010617"/>
    </source>
</evidence>
<dbReference type="Gene3D" id="1.10.630.10">
    <property type="entry name" value="Cytochrome P450"/>
    <property type="match status" value="1"/>
</dbReference>
<evidence type="ECO:0000256" key="4">
    <source>
        <dbReference type="ARBA" id="ARBA00022723"/>
    </source>
</evidence>
<gene>
    <name evidence="9" type="ORF">ACRE_081300</name>
</gene>
<dbReference type="PRINTS" id="PR00465">
    <property type="entry name" value="EP450IV"/>
</dbReference>
<dbReference type="CDD" id="cd11060">
    <property type="entry name" value="CYP57A1-like"/>
    <property type="match status" value="1"/>
</dbReference>
<keyword evidence="9" id="KW-0808">Transferase</keyword>
<evidence type="ECO:0000256" key="3">
    <source>
        <dbReference type="ARBA" id="ARBA00022617"/>
    </source>
</evidence>
<dbReference type="Proteomes" id="UP000029964">
    <property type="component" value="Unassembled WGS sequence"/>
</dbReference>
<keyword evidence="5 7" id="KW-0408">Iron</keyword>
<keyword evidence="3 7" id="KW-0349">Heme</keyword>
<dbReference type="EMBL" id="JPKY01000143">
    <property type="protein sequence ID" value="KFH41162.1"/>
    <property type="molecule type" value="Genomic_DNA"/>
</dbReference>
<keyword evidence="8" id="KW-0560">Oxidoreductase</keyword>
<dbReference type="GO" id="GO:0032259">
    <property type="term" value="P:methylation"/>
    <property type="evidence" value="ECO:0007669"/>
    <property type="project" value="UniProtKB-KW"/>
</dbReference>
<dbReference type="GO" id="GO:0005506">
    <property type="term" value="F:iron ion binding"/>
    <property type="evidence" value="ECO:0007669"/>
    <property type="project" value="InterPro"/>
</dbReference>
<dbReference type="AlphaFoldDB" id="A0A086SVN0"/>
<feature type="binding site" description="axial binding residue" evidence="7">
    <location>
        <position position="467"/>
    </location>
    <ligand>
        <name>heme</name>
        <dbReference type="ChEBI" id="CHEBI:30413"/>
    </ligand>
    <ligandPart>
        <name>Fe</name>
        <dbReference type="ChEBI" id="CHEBI:18248"/>
    </ligandPart>
</feature>
<dbReference type="InterPro" id="IPR002403">
    <property type="entry name" value="Cyt_P450_E_grp-IV"/>
</dbReference>
<keyword evidence="9" id="KW-0489">Methyltransferase</keyword>
<protein>
    <submittedName>
        <fullName evidence="9">Pisatin demethylase-like protein</fullName>
    </submittedName>
</protein>
<dbReference type="PROSITE" id="PS00086">
    <property type="entry name" value="CYTOCHROME_P450"/>
    <property type="match status" value="1"/>
</dbReference>
<evidence type="ECO:0000256" key="1">
    <source>
        <dbReference type="ARBA" id="ARBA00001971"/>
    </source>
</evidence>
<dbReference type="PRINTS" id="PR00385">
    <property type="entry name" value="P450"/>
</dbReference>
<organism evidence="9 10">
    <name type="scientific">Hapsidospora chrysogenum (strain ATCC 11550 / CBS 779.69 / DSM 880 / IAM 14645 / JCM 23072 / IMI 49137)</name>
    <name type="common">Acremonium chrysogenum</name>
    <dbReference type="NCBI Taxonomy" id="857340"/>
    <lineage>
        <taxon>Eukaryota</taxon>
        <taxon>Fungi</taxon>
        <taxon>Dikarya</taxon>
        <taxon>Ascomycota</taxon>
        <taxon>Pezizomycotina</taxon>
        <taxon>Sordariomycetes</taxon>
        <taxon>Hypocreomycetidae</taxon>
        <taxon>Hypocreales</taxon>
        <taxon>Bionectriaceae</taxon>
        <taxon>Hapsidospora</taxon>
    </lineage>
</organism>
<comment type="cofactor">
    <cofactor evidence="1 7">
        <name>heme</name>
        <dbReference type="ChEBI" id="CHEBI:30413"/>
    </cofactor>
</comment>
<dbReference type="InterPro" id="IPR017972">
    <property type="entry name" value="Cyt_P450_CS"/>
</dbReference>
<dbReference type="GO" id="GO:0004497">
    <property type="term" value="F:monooxygenase activity"/>
    <property type="evidence" value="ECO:0007669"/>
    <property type="project" value="UniProtKB-KW"/>
</dbReference>
<dbReference type="GO" id="GO:0020037">
    <property type="term" value="F:heme binding"/>
    <property type="evidence" value="ECO:0007669"/>
    <property type="project" value="InterPro"/>
</dbReference>
<dbReference type="InterPro" id="IPR050121">
    <property type="entry name" value="Cytochrome_P450_monoxygenase"/>
</dbReference>
<sequence length="528" mass="59673">MAVENLLAKAIGLGAALVLLRFAITFFASPNKSIPGPFLARFTDLWRFYDYWCCTQTSTHQTLHKKLGPAVRIGPNMVSLSDPELIKQVYSTRGDFLKSNFYEVADASSQGQRLENLFSTRSNVFHARHLRPYQKYFSMNNILAKQHLADNMMRTLCDQLERRFVDGANAGKTVDLADWIEFTAWDLDWEMTFSQDMGFLRTGTDVQGMIHTGEMIMRYLGCVGQIPWLDRLLGKNPYCPIKFATFEHAALYCVQRVMERAAARGTSSEKKDMGSGDFLDNFLDAKETHPDTVGDNEVVSYLMMNVLAGADTTAIVMKSIVWYILSSSRDRNDSDDSVKARLVAELDAANLSFPPKYEETRDLPYLNAVIREGMRMHPVISGILERVVPQGGPGLTLPDGRVIAPGTKVGLSAWVTSRNEDTFGPEPDKFNPDRWLQGPGESDDAFAARLRRMNGADMTFGAGNRICVGRNMANVEIHKVVSTLFSRYDIKLDDSRKQWSPRWWWFTFVDNIQVKLQRRPGVPEVKAR</sequence>